<gene>
    <name evidence="1" type="ORF">I4F81_009175</name>
</gene>
<name>A0ACC3C8Q3_PYRYE</name>
<evidence type="ECO:0000313" key="1">
    <source>
        <dbReference type="EMBL" id="KAK1866659.1"/>
    </source>
</evidence>
<dbReference type="EMBL" id="CM020619">
    <property type="protein sequence ID" value="KAK1866659.1"/>
    <property type="molecule type" value="Genomic_DNA"/>
</dbReference>
<comment type="caution">
    <text evidence="1">The sequence shown here is derived from an EMBL/GenBank/DDBJ whole genome shotgun (WGS) entry which is preliminary data.</text>
</comment>
<keyword evidence="2" id="KW-1185">Reference proteome</keyword>
<protein>
    <submittedName>
        <fullName evidence="1">Uncharacterized protein</fullName>
    </submittedName>
</protein>
<proteinExistence type="predicted"/>
<accession>A0ACC3C8Q3</accession>
<organism evidence="1 2">
    <name type="scientific">Pyropia yezoensis</name>
    <name type="common">Susabi-nori</name>
    <name type="synonym">Porphyra yezoensis</name>
    <dbReference type="NCBI Taxonomy" id="2788"/>
    <lineage>
        <taxon>Eukaryota</taxon>
        <taxon>Rhodophyta</taxon>
        <taxon>Bangiophyceae</taxon>
        <taxon>Bangiales</taxon>
        <taxon>Bangiaceae</taxon>
        <taxon>Pyropia</taxon>
    </lineage>
</organism>
<reference evidence="1" key="1">
    <citation type="submission" date="2019-11" db="EMBL/GenBank/DDBJ databases">
        <title>Nori genome reveals adaptations in red seaweeds to the harsh intertidal environment.</title>
        <authorList>
            <person name="Wang D."/>
            <person name="Mao Y."/>
        </authorList>
    </citation>
    <scope>NUCLEOTIDE SEQUENCE</scope>
    <source>
        <tissue evidence="1">Gametophyte</tissue>
    </source>
</reference>
<evidence type="ECO:0000313" key="2">
    <source>
        <dbReference type="Proteomes" id="UP000798662"/>
    </source>
</evidence>
<dbReference type="Proteomes" id="UP000798662">
    <property type="component" value="Chromosome 2"/>
</dbReference>
<sequence length="146" mass="15268">MVRDLVHAAMRHVPARGWTTSAIAAGAADVDLPPSAVGLLWGGVDKLHAAVMARLALLAPVKSLWPEALALCGRPDAVGGALRATSEFVDEAWAYAGDVSTDSSWYIKHAGLATAYHTIGLYLLTDAPALSVSSTLCCVFASFLFT</sequence>